<evidence type="ECO:0000256" key="3">
    <source>
        <dbReference type="ARBA" id="ARBA00047676"/>
    </source>
</evidence>
<evidence type="ECO:0000256" key="2">
    <source>
        <dbReference type="ARBA" id="ARBA00013056"/>
    </source>
</evidence>
<dbReference type="InterPro" id="IPR023509">
    <property type="entry name" value="DTD-like_sf"/>
</dbReference>
<comment type="catalytic activity">
    <reaction evidence="3">
        <text>glycyl-tRNA(Ala) + H2O = tRNA(Ala) + glycine + H(+)</text>
        <dbReference type="Rhea" id="RHEA:53744"/>
        <dbReference type="Rhea" id="RHEA-COMP:9657"/>
        <dbReference type="Rhea" id="RHEA-COMP:13640"/>
        <dbReference type="ChEBI" id="CHEBI:15377"/>
        <dbReference type="ChEBI" id="CHEBI:15378"/>
        <dbReference type="ChEBI" id="CHEBI:57305"/>
        <dbReference type="ChEBI" id="CHEBI:78442"/>
        <dbReference type="ChEBI" id="CHEBI:78522"/>
        <dbReference type="EC" id="3.1.1.96"/>
    </reaction>
</comment>
<dbReference type="GO" id="GO:0106026">
    <property type="term" value="F:Gly-tRNA(Ala) deacylase activity"/>
    <property type="evidence" value="ECO:0007669"/>
    <property type="project" value="RHEA"/>
</dbReference>
<evidence type="ECO:0000256" key="4">
    <source>
        <dbReference type="ARBA" id="ARBA00048018"/>
    </source>
</evidence>
<dbReference type="GO" id="GO:0005737">
    <property type="term" value="C:cytoplasm"/>
    <property type="evidence" value="ECO:0007669"/>
    <property type="project" value="UniProtKB-SubCell"/>
</dbReference>
<dbReference type="Gene3D" id="3.50.80.10">
    <property type="entry name" value="D-tyrosyl-tRNA(Tyr) deacylase"/>
    <property type="match status" value="1"/>
</dbReference>
<evidence type="ECO:0000313" key="6">
    <source>
        <dbReference type="EMBL" id="JAP94910.1"/>
    </source>
</evidence>
<organism evidence="6">
    <name type="scientific">Trepomonas sp. PC1</name>
    <dbReference type="NCBI Taxonomy" id="1076344"/>
    <lineage>
        <taxon>Eukaryota</taxon>
        <taxon>Metamonada</taxon>
        <taxon>Diplomonadida</taxon>
        <taxon>Hexamitidae</taxon>
        <taxon>Hexamitinae</taxon>
        <taxon>Trepomonas</taxon>
    </lineage>
</organism>
<gene>
    <name evidence="6" type="ORF">TPC1_12260</name>
</gene>
<protein>
    <recommendedName>
        <fullName evidence="2 5">D-aminoacyl-tRNA deacylase</fullName>
        <ecNumber evidence="2 5">3.1.1.96</ecNumber>
    </recommendedName>
</protein>
<keyword evidence="5" id="KW-0963">Cytoplasm</keyword>
<dbReference type="FunFam" id="3.50.80.10:FF:000001">
    <property type="entry name" value="D-aminoacyl-tRNA deacylase"/>
    <property type="match status" value="1"/>
</dbReference>
<accession>A0A146KDJ9</accession>
<feature type="non-terminal residue" evidence="6">
    <location>
        <position position="184"/>
    </location>
</feature>
<evidence type="ECO:0000256" key="5">
    <source>
        <dbReference type="RuleBase" id="RU003470"/>
    </source>
</evidence>
<reference evidence="6" key="1">
    <citation type="submission" date="2015-07" db="EMBL/GenBank/DDBJ databases">
        <title>Adaptation to a free-living lifestyle via gene acquisitions in the diplomonad Trepomonas sp. PC1.</title>
        <authorList>
            <person name="Xu F."/>
            <person name="Jerlstrom-Hultqvist J."/>
            <person name="Kolisko M."/>
            <person name="Simpson A.G.B."/>
            <person name="Roger A.J."/>
            <person name="Svard S.G."/>
            <person name="Andersson J.O."/>
        </authorList>
    </citation>
    <scope>NUCLEOTIDE SEQUENCE</scope>
    <source>
        <strain evidence="6">PC1</strain>
    </source>
</reference>
<dbReference type="Pfam" id="PF02580">
    <property type="entry name" value="Tyr_Deacylase"/>
    <property type="match status" value="1"/>
</dbReference>
<evidence type="ECO:0000256" key="1">
    <source>
        <dbReference type="ARBA" id="ARBA00009673"/>
    </source>
</evidence>
<dbReference type="PANTHER" id="PTHR10472:SF5">
    <property type="entry name" value="D-AMINOACYL-TRNA DEACYLASE 1"/>
    <property type="match status" value="1"/>
</dbReference>
<comment type="catalytic activity">
    <reaction evidence="4">
        <text>a D-aminoacyl-tRNA + H2O = a tRNA + a D-alpha-amino acid + H(+)</text>
        <dbReference type="Rhea" id="RHEA:13953"/>
        <dbReference type="Rhea" id="RHEA-COMP:10123"/>
        <dbReference type="Rhea" id="RHEA-COMP:10124"/>
        <dbReference type="ChEBI" id="CHEBI:15377"/>
        <dbReference type="ChEBI" id="CHEBI:15378"/>
        <dbReference type="ChEBI" id="CHEBI:59871"/>
        <dbReference type="ChEBI" id="CHEBI:78442"/>
        <dbReference type="ChEBI" id="CHEBI:79333"/>
        <dbReference type="EC" id="3.1.1.96"/>
    </reaction>
</comment>
<keyword evidence="5" id="KW-0820">tRNA-binding</keyword>
<dbReference type="EC" id="3.1.1.96" evidence="2 5"/>
<keyword evidence="5" id="KW-0378">Hydrolase</keyword>
<dbReference type="GO" id="GO:0051500">
    <property type="term" value="F:D-tyrosyl-tRNA(Tyr) deacylase activity"/>
    <property type="evidence" value="ECO:0007669"/>
    <property type="project" value="TreeGrafter"/>
</dbReference>
<dbReference type="SUPFAM" id="SSF69500">
    <property type="entry name" value="DTD-like"/>
    <property type="match status" value="1"/>
</dbReference>
<comment type="similarity">
    <text evidence="1 5">Belongs to the DTD family.</text>
</comment>
<proteinExistence type="inferred from homology"/>
<name>A0A146KDJ9_9EUKA</name>
<dbReference type="PANTHER" id="PTHR10472">
    <property type="entry name" value="D-TYROSYL-TRNA TYR DEACYLASE"/>
    <property type="match status" value="1"/>
</dbReference>
<dbReference type="InterPro" id="IPR003732">
    <property type="entry name" value="Daa-tRNA_deacyls_DTD"/>
</dbReference>
<dbReference type="NCBIfam" id="TIGR00256">
    <property type="entry name" value="D-aminoacyl-tRNA deacylase"/>
    <property type="match status" value="1"/>
</dbReference>
<sequence length="184" mass="21233">MRIVVQKVKNASVTFEEQTNSIQKGLCVLVGIREDDFDLDSDYVISKILNMRLWDDGEKTWAKSVMDIDGEVLIISQFTLYGYMKGNKPDFHYAMQTEQSKQLYNNLVQKMQKQWPKTKPGFFGEYMTVDIQNDGPCTIVLDTREEQRVQGEQGMSKIGGIKAFKAYQKQQQIKQEQIGQEEGQ</sequence>
<comment type="subcellular location">
    <subcellularLocation>
        <location evidence="5">Cytoplasm</location>
    </subcellularLocation>
</comment>
<keyword evidence="5" id="KW-0694">RNA-binding</keyword>
<dbReference type="GO" id="GO:0000049">
    <property type="term" value="F:tRNA binding"/>
    <property type="evidence" value="ECO:0007669"/>
    <property type="project" value="UniProtKB-KW"/>
</dbReference>
<dbReference type="AlphaFoldDB" id="A0A146KDJ9"/>
<dbReference type="EMBL" id="GDID01001696">
    <property type="protein sequence ID" value="JAP94910.1"/>
    <property type="molecule type" value="Transcribed_RNA"/>
</dbReference>